<dbReference type="InterPro" id="IPR024079">
    <property type="entry name" value="MetalloPept_cat_dom_sf"/>
</dbReference>
<comment type="function">
    <text evidence="1">Secreted metalloproteinase that allows assimilation of proteinaceous substrates.</text>
</comment>
<dbReference type="Proteomes" id="UP001056436">
    <property type="component" value="Unassembled WGS sequence"/>
</dbReference>
<dbReference type="PANTHER" id="PTHR47466:SF1">
    <property type="entry name" value="METALLOPROTEASE MEP1 (AFU_ORTHOLOGUE AFUA_1G07730)-RELATED"/>
    <property type="match status" value="1"/>
</dbReference>
<name>A0A9P9XHP2_9PEZI</name>
<dbReference type="PANTHER" id="PTHR47466">
    <property type="match status" value="1"/>
</dbReference>
<sequence length="275" mass="29974">MRLKASLLSCLVTALGVTSQRTCGTPAPLQEHEEVSRVFRLTENANGLAKPVPIKINIYWHVVAANETVDGGFHPQSTLDRQLAVMNGAFAPHDVQFTQVGADWTINASWAAESPVSITMKKALRKGTYADLNIYFIPDTPLLGFASWPDAVVVGSDEFYMDGVVIRAASVPGGSLSPYNGGHTATHETGHWLGLYHTFQGDECGGDGDFVDDTPFEAEEAFGCPIGRDTCPDLPGADPVTNYMDYSDDACFTHFTSGQGVRMHSFWDKYRAQYQ</sequence>
<keyword evidence="4" id="KW-0479">Metal-binding</keyword>
<dbReference type="CDD" id="cd04275">
    <property type="entry name" value="ZnMc_pappalysin_like"/>
    <property type="match status" value="1"/>
</dbReference>
<evidence type="ECO:0000256" key="1">
    <source>
        <dbReference type="ARBA" id="ARBA00003174"/>
    </source>
</evidence>
<feature type="domain" description="Peptidase M43 pregnancy-associated plasma-A" evidence="11">
    <location>
        <begin position="183"/>
        <end position="266"/>
    </location>
</feature>
<keyword evidence="3" id="KW-0645">Protease</keyword>
<dbReference type="OrthoDB" id="536211at2759"/>
<dbReference type="Pfam" id="PF05572">
    <property type="entry name" value="Peptidase_M43"/>
    <property type="match status" value="1"/>
</dbReference>
<reference evidence="12" key="1">
    <citation type="submission" date="2019-01" db="EMBL/GenBank/DDBJ databases">
        <title>Colletotrichum abscissum LGMF1257.</title>
        <authorList>
            <person name="Baroncelli R."/>
        </authorList>
    </citation>
    <scope>NUCLEOTIDE SEQUENCE</scope>
    <source>
        <strain evidence="12">Ca142</strain>
    </source>
</reference>
<dbReference type="SUPFAM" id="SSF55486">
    <property type="entry name" value="Metalloproteases ('zincins'), catalytic domain"/>
    <property type="match status" value="1"/>
</dbReference>
<gene>
    <name evidence="12" type="ORF">CABS02_05785</name>
</gene>
<dbReference type="GO" id="GO:0046872">
    <property type="term" value="F:metal ion binding"/>
    <property type="evidence" value="ECO:0007669"/>
    <property type="project" value="UniProtKB-KW"/>
</dbReference>
<proteinExistence type="inferred from homology"/>
<dbReference type="GO" id="GO:0006508">
    <property type="term" value="P:proteolysis"/>
    <property type="evidence" value="ECO:0007669"/>
    <property type="project" value="UniProtKB-KW"/>
</dbReference>
<feature type="chain" id="PRO_5040177180" evidence="10">
    <location>
        <begin position="20"/>
        <end position="275"/>
    </location>
</feature>
<evidence type="ECO:0000313" key="13">
    <source>
        <dbReference type="Proteomes" id="UP001056436"/>
    </source>
</evidence>
<comment type="similarity">
    <text evidence="2">Belongs to the peptidase M43B family.</text>
</comment>
<evidence type="ECO:0000259" key="11">
    <source>
        <dbReference type="Pfam" id="PF05572"/>
    </source>
</evidence>
<dbReference type="GO" id="GO:0008237">
    <property type="term" value="F:metallopeptidase activity"/>
    <property type="evidence" value="ECO:0007669"/>
    <property type="project" value="UniProtKB-KW"/>
</dbReference>
<keyword evidence="6" id="KW-0378">Hydrolase</keyword>
<dbReference type="Gene3D" id="3.40.390.10">
    <property type="entry name" value="Collagenase (Catalytic Domain)"/>
    <property type="match status" value="1"/>
</dbReference>
<evidence type="ECO:0000256" key="10">
    <source>
        <dbReference type="SAM" id="SignalP"/>
    </source>
</evidence>
<comment type="caution">
    <text evidence="12">The sequence shown here is derived from an EMBL/GenBank/DDBJ whole genome shotgun (WGS) entry which is preliminary data.</text>
</comment>
<accession>A0A9P9XHP2</accession>
<evidence type="ECO:0000256" key="8">
    <source>
        <dbReference type="ARBA" id="ARBA00023049"/>
    </source>
</evidence>
<evidence type="ECO:0000313" key="12">
    <source>
        <dbReference type="EMBL" id="KAI3554065.1"/>
    </source>
</evidence>
<feature type="signal peptide" evidence="10">
    <location>
        <begin position="1"/>
        <end position="19"/>
    </location>
</feature>
<protein>
    <submittedName>
        <fullName evidence="12">Metalloprotease</fullName>
    </submittedName>
</protein>
<evidence type="ECO:0000256" key="7">
    <source>
        <dbReference type="ARBA" id="ARBA00022833"/>
    </source>
</evidence>
<keyword evidence="8 12" id="KW-0482">Metalloprotease</keyword>
<dbReference type="AlphaFoldDB" id="A0A9P9XHP2"/>
<evidence type="ECO:0000256" key="5">
    <source>
        <dbReference type="ARBA" id="ARBA00022729"/>
    </source>
</evidence>
<evidence type="ECO:0000256" key="9">
    <source>
        <dbReference type="ARBA" id="ARBA00023157"/>
    </source>
</evidence>
<evidence type="ECO:0000256" key="6">
    <source>
        <dbReference type="ARBA" id="ARBA00022801"/>
    </source>
</evidence>
<evidence type="ECO:0000256" key="2">
    <source>
        <dbReference type="ARBA" id="ARBA00008721"/>
    </source>
</evidence>
<evidence type="ECO:0000256" key="3">
    <source>
        <dbReference type="ARBA" id="ARBA00022670"/>
    </source>
</evidence>
<dbReference type="EMBL" id="SDAQ01000026">
    <property type="protein sequence ID" value="KAI3554065.1"/>
    <property type="molecule type" value="Genomic_DNA"/>
</dbReference>
<organism evidence="12 13">
    <name type="scientific">Colletotrichum abscissum</name>
    <dbReference type="NCBI Taxonomy" id="1671311"/>
    <lineage>
        <taxon>Eukaryota</taxon>
        <taxon>Fungi</taxon>
        <taxon>Dikarya</taxon>
        <taxon>Ascomycota</taxon>
        <taxon>Pezizomycotina</taxon>
        <taxon>Sordariomycetes</taxon>
        <taxon>Hypocreomycetidae</taxon>
        <taxon>Glomerellales</taxon>
        <taxon>Glomerellaceae</taxon>
        <taxon>Colletotrichum</taxon>
        <taxon>Colletotrichum acutatum species complex</taxon>
    </lineage>
</organism>
<keyword evidence="13" id="KW-1185">Reference proteome</keyword>
<keyword evidence="5 10" id="KW-0732">Signal</keyword>
<evidence type="ECO:0000256" key="4">
    <source>
        <dbReference type="ARBA" id="ARBA00022723"/>
    </source>
</evidence>
<dbReference type="InterPro" id="IPR008754">
    <property type="entry name" value="Peptidase_M43"/>
</dbReference>
<keyword evidence="7" id="KW-0862">Zinc</keyword>
<keyword evidence="9" id="KW-1015">Disulfide bond</keyword>